<proteinExistence type="predicted"/>
<evidence type="ECO:0000256" key="4">
    <source>
        <dbReference type="ARBA" id="ARBA00023180"/>
    </source>
</evidence>
<dbReference type="Proteomes" id="UP001558613">
    <property type="component" value="Unassembled WGS sequence"/>
</dbReference>
<evidence type="ECO:0000259" key="5">
    <source>
        <dbReference type="SMART" id="SM00013"/>
    </source>
</evidence>
<keyword evidence="2" id="KW-0732">Signal</keyword>
<keyword evidence="1" id="KW-0433">Leucine-rich repeat</keyword>
<evidence type="ECO:0000313" key="7">
    <source>
        <dbReference type="EMBL" id="KAL1246906.1"/>
    </source>
</evidence>
<dbReference type="SMART" id="SM00013">
    <property type="entry name" value="LRRNT"/>
    <property type="match status" value="1"/>
</dbReference>
<feature type="domain" description="LRRCT" evidence="6">
    <location>
        <begin position="229"/>
        <end position="278"/>
    </location>
</feature>
<dbReference type="InterPro" id="IPR000483">
    <property type="entry name" value="Cys-rich_flank_reg_C"/>
</dbReference>
<dbReference type="PANTHER" id="PTHR24369">
    <property type="entry name" value="ANTIGEN BSP, PUTATIVE-RELATED"/>
    <property type="match status" value="1"/>
</dbReference>
<dbReference type="PROSITE" id="PS51450">
    <property type="entry name" value="LRR"/>
    <property type="match status" value="1"/>
</dbReference>
<dbReference type="InterPro" id="IPR000372">
    <property type="entry name" value="LRRNT"/>
</dbReference>
<protein>
    <submittedName>
        <fullName evidence="7">Uncharacterized protein</fullName>
    </submittedName>
</protein>
<comment type="caution">
    <text evidence="7">The sequence shown here is derived from an EMBL/GenBank/DDBJ whole genome shotgun (WGS) entry which is preliminary data.</text>
</comment>
<evidence type="ECO:0000313" key="8">
    <source>
        <dbReference type="Proteomes" id="UP001558613"/>
    </source>
</evidence>
<dbReference type="InterPro" id="IPR032675">
    <property type="entry name" value="LRR_dom_sf"/>
</dbReference>
<organism evidence="7 8">
    <name type="scientific">Cirrhinus molitorella</name>
    <name type="common">mud carp</name>
    <dbReference type="NCBI Taxonomy" id="172907"/>
    <lineage>
        <taxon>Eukaryota</taxon>
        <taxon>Metazoa</taxon>
        <taxon>Chordata</taxon>
        <taxon>Craniata</taxon>
        <taxon>Vertebrata</taxon>
        <taxon>Euteleostomi</taxon>
        <taxon>Actinopterygii</taxon>
        <taxon>Neopterygii</taxon>
        <taxon>Teleostei</taxon>
        <taxon>Ostariophysi</taxon>
        <taxon>Cypriniformes</taxon>
        <taxon>Cyprinidae</taxon>
        <taxon>Labeoninae</taxon>
        <taxon>Labeonini</taxon>
        <taxon>Cirrhinus</taxon>
    </lineage>
</organism>
<gene>
    <name evidence="7" type="ORF">QQF64_034722</name>
</gene>
<dbReference type="SMART" id="SM00082">
    <property type="entry name" value="LRRCT"/>
    <property type="match status" value="2"/>
</dbReference>
<feature type="non-terminal residue" evidence="7">
    <location>
        <position position="501"/>
    </location>
</feature>
<feature type="domain" description="LRRNT" evidence="5">
    <location>
        <begin position="294"/>
        <end position="326"/>
    </location>
</feature>
<dbReference type="PANTHER" id="PTHR24369:SF196">
    <property type="entry name" value="RETICULON 4 RECEPTOR LIKE 1"/>
    <property type="match status" value="1"/>
</dbReference>
<sequence>MAPLRYLRVVYARARGDGEGAGWKSCVSAVGPLRTINHSLLDGQREEGGRRNSLDSICPHLRYNGLINGSGSVSVFGVVPVLFASAPSRDGELLLSFQRRSHAAAVSGPLQCRGLDKGKTDSLACSLSAETPKVIALGMNMSGLSRLNITVAPSPAPGFYQGVPPLGLPRASSIYISIEQRRTAMKPLSRSGLDKRIAFCTLNNNNITLIPLSSFNHMPKLRTLRLHSNNLHCDCHLSWLSDWLRQRRGLAPFTQCMAPAHMRGLNVPDVQKREFVCTGPTQTEPRSCAPQAAICPAACTCNSNIVDCRKKGLTEIPANLPEGIVEIRLEQNMIKSIPAGAFSTYKKLKRIDLSKNQISEIAEDAFSGLRSLTSLVLYGNKIAEIPKGLFDGLVSLQLLLLNANKINCLRVNTFKDLQNLNLLSLYDNKLQTISKGLFTPLRSIKTLHLAQNPFMCDCHLKWLADYLFDNPIETSGARCSHPRRLANKRISQVKGKKFRCT</sequence>
<dbReference type="SUPFAM" id="SSF52058">
    <property type="entry name" value="L domain-like"/>
    <property type="match status" value="2"/>
</dbReference>
<name>A0ABR3L1V2_9TELE</name>
<reference evidence="7 8" key="1">
    <citation type="submission" date="2023-09" db="EMBL/GenBank/DDBJ databases">
        <authorList>
            <person name="Wang M."/>
        </authorList>
    </citation>
    <scope>NUCLEOTIDE SEQUENCE [LARGE SCALE GENOMIC DNA]</scope>
    <source>
        <strain evidence="7">GT-2023</strain>
        <tissue evidence="7">Liver</tissue>
    </source>
</reference>
<keyword evidence="4" id="KW-0325">Glycoprotein</keyword>
<accession>A0ABR3L1V2</accession>
<keyword evidence="3" id="KW-0677">Repeat</keyword>
<dbReference type="Gene3D" id="3.80.10.10">
    <property type="entry name" value="Ribonuclease Inhibitor"/>
    <property type="match status" value="2"/>
</dbReference>
<dbReference type="EMBL" id="JAYMGO010000066">
    <property type="protein sequence ID" value="KAL1246906.1"/>
    <property type="molecule type" value="Genomic_DNA"/>
</dbReference>
<dbReference type="Pfam" id="PF01462">
    <property type="entry name" value="LRRNT"/>
    <property type="match status" value="1"/>
</dbReference>
<dbReference type="InterPro" id="IPR050541">
    <property type="entry name" value="LRR_TM_domain-containing"/>
</dbReference>
<dbReference type="Pfam" id="PF13855">
    <property type="entry name" value="LRR_8"/>
    <property type="match status" value="2"/>
</dbReference>
<dbReference type="Pfam" id="PF01463">
    <property type="entry name" value="LRRCT"/>
    <property type="match status" value="2"/>
</dbReference>
<dbReference type="InterPro" id="IPR001611">
    <property type="entry name" value="Leu-rich_rpt"/>
</dbReference>
<dbReference type="InterPro" id="IPR003591">
    <property type="entry name" value="Leu-rich_rpt_typical-subtyp"/>
</dbReference>
<dbReference type="SMART" id="SM00369">
    <property type="entry name" value="LRR_TYP"/>
    <property type="match status" value="6"/>
</dbReference>
<evidence type="ECO:0000259" key="6">
    <source>
        <dbReference type="SMART" id="SM00082"/>
    </source>
</evidence>
<keyword evidence="8" id="KW-1185">Reference proteome</keyword>
<evidence type="ECO:0000256" key="3">
    <source>
        <dbReference type="ARBA" id="ARBA00022737"/>
    </source>
</evidence>
<evidence type="ECO:0000256" key="1">
    <source>
        <dbReference type="ARBA" id="ARBA00022614"/>
    </source>
</evidence>
<feature type="domain" description="LRRCT" evidence="6">
    <location>
        <begin position="452"/>
        <end position="501"/>
    </location>
</feature>
<evidence type="ECO:0000256" key="2">
    <source>
        <dbReference type="ARBA" id="ARBA00022729"/>
    </source>
</evidence>